<gene>
    <name evidence="2" type="ORF">HS99_0001690</name>
</gene>
<dbReference type="Proteomes" id="UP000037395">
    <property type="component" value="Unassembled WGS sequence"/>
</dbReference>
<proteinExistence type="predicted"/>
<evidence type="ECO:0000313" key="2">
    <source>
        <dbReference type="EMBL" id="OEV39439.1"/>
    </source>
</evidence>
<evidence type="ECO:0000313" key="3">
    <source>
        <dbReference type="Proteomes" id="UP000037395"/>
    </source>
</evidence>
<dbReference type="AlphaFoldDB" id="A0A1E7NFF7"/>
<reference evidence="2" key="1">
    <citation type="submission" date="2016-08" db="EMBL/GenBank/DDBJ databases">
        <title>Sequencing, Assembly and Comparative Genomics of S. aureofaciens ATCC 10762.</title>
        <authorList>
            <person name="Gradnigo J.S."/>
            <person name="Johnson N."/>
            <person name="Somerville G.A."/>
        </authorList>
    </citation>
    <scope>NUCLEOTIDE SEQUENCE [LARGE SCALE GENOMIC DNA]</scope>
    <source>
        <strain evidence="2">ATCC 10762</strain>
    </source>
</reference>
<dbReference type="CDD" id="cd15841">
    <property type="entry name" value="SNARE_Qc"/>
    <property type="match status" value="1"/>
</dbReference>
<protein>
    <submittedName>
        <fullName evidence="2">DUF4913 domain-containing protein</fullName>
    </submittedName>
</protein>
<dbReference type="RefSeq" id="WP_030557689.1">
    <property type="nucleotide sequence ID" value="NZ_JBIWMM010000008.1"/>
</dbReference>
<feature type="region of interest" description="Disordered" evidence="1">
    <location>
        <begin position="39"/>
        <end position="71"/>
    </location>
</feature>
<accession>A0A1E7NFF7</accession>
<name>A0A1E7NFF7_KITAU</name>
<evidence type="ECO:0000256" key="1">
    <source>
        <dbReference type="SAM" id="MobiDB-lite"/>
    </source>
</evidence>
<dbReference type="EMBL" id="JPRF03000001">
    <property type="protein sequence ID" value="OEV39439.1"/>
    <property type="molecule type" value="Genomic_DNA"/>
</dbReference>
<organism evidence="2 3">
    <name type="scientific">Kitasatospora aureofaciens</name>
    <name type="common">Streptomyces aureofaciens</name>
    <dbReference type="NCBI Taxonomy" id="1894"/>
    <lineage>
        <taxon>Bacteria</taxon>
        <taxon>Bacillati</taxon>
        <taxon>Actinomycetota</taxon>
        <taxon>Actinomycetes</taxon>
        <taxon>Kitasatosporales</taxon>
        <taxon>Streptomycetaceae</taxon>
        <taxon>Kitasatospora</taxon>
    </lineage>
</organism>
<dbReference type="OrthoDB" id="4570343at2"/>
<sequence>MSDPLPGASEPGPIRIPDEDLDDLVSALNRTMAEVRQHGVLLDRLGSEADTEPDAGPGSEQPSPATEGEPEAAPPLFILAMGGAQYAAELAGLANWVTHLLLPAYGREISSNRPWCARWYEHPEAVARLHALWLAWQQLTATEAGHTGPSTWHSDHALLQLRSPDGPFAACTTSPARPAHRLLSTPDQLGLAA</sequence>
<dbReference type="Pfam" id="PF16259">
    <property type="entry name" value="DUF4913"/>
    <property type="match status" value="1"/>
</dbReference>
<comment type="caution">
    <text evidence="2">The sequence shown here is derived from an EMBL/GenBank/DDBJ whole genome shotgun (WGS) entry which is preliminary data.</text>
</comment>
<feature type="region of interest" description="Disordered" evidence="1">
    <location>
        <begin position="1"/>
        <end position="20"/>
    </location>
</feature>
<keyword evidence="3" id="KW-1185">Reference proteome</keyword>
<dbReference type="InterPro" id="IPR032584">
    <property type="entry name" value="DUF4913"/>
</dbReference>